<evidence type="ECO:0000313" key="2">
    <source>
        <dbReference type="EMBL" id="MBC9250357.1"/>
    </source>
</evidence>
<dbReference type="Gene3D" id="3.40.50.150">
    <property type="entry name" value="Vaccinia Virus protein VP39"/>
    <property type="match status" value="1"/>
</dbReference>
<name>A0ABR7S011_AQUAC</name>
<dbReference type="Pfam" id="PF08241">
    <property type="entry name" value="Methyltransf_11"/>
    <property type="match status" value="1"/>
</dbReference>
<accession>A0ABR7S011</accession>
<evidence type="ECO:0000313" key="3">
    <source>
        <dbReference type="Proteomes" id="UP000744555"/>
    </source>
</evidence>
<dbReference type="Proteomes" id="UP000744555">
    <property type="component" value="Unassembled WGS sequence"/>
</dbReference>
<feature type="domain" description="Methyltransferase type 11" evidence="1">
    <location>
        <begin position="54"/>
        <end position="139"/>
    </location>
</feature>
<dbReference type="CDD" id="cd02440">
    <property type="entry name" value="AdoMet_MTases"/>
    <property type="match status" value="1"/>
</dbReference>
<protein>
    <recommendedName>
        <fullName evidence="1">Methyltransferase type 11 domain-containing protein</fullName>
    </recommendedName>
</protein>
<dbReference type="InterPro" id="IPR013216">
    <property type="entry name" value="Methyltransf_11"/>
</dbReference>
<reference evidence="2 3" key="1">
    <citation type="submission" date="2016-06" db="EMBL/GenBank/DDBJ databases">
        <authorList>
            <person name="Ramos C."/>
            <person name="Pintado A."/>
            <person name="Crespo-Gomez J.I."/>
        </authorList>
    </citation>
    <scope>NUCLEOTIDE SEQUENCE [LARGE SCALE GENOMIC DNA]</scope>
    <source>
        <strain evidence="2 3">AVO110</strain>
    </source>
</reference>
<proteinExistence type="predicted"/>
<dbReference type="SUPFAM" id="SSF53335">
    <property type="entry name" value="S-adenosyl-L-methionine-dependent methyltransferases"/>
    <property type="match status" value="1"/>
</dbReference>
<evidence type="ECO:0000259" key="1">
    <source>
        <dbReference type="Pfam" id="PF08241"/>
    </source>
</evidence>
<organism evidence="2 3">
    <name type="scientific">Aquipseudomonas alcaligenes</name>
    <name type="common">Pseudomonas alcaligenes</name>
    <dbReference type="NCBI Taxonomy" id="43263"/>
    <lineage>
        <taxon>Bacteria</taxon>
        <taxon>Pseudomonadati</taxon>
        <taxon>Pseudomonadota</taxon>
        <taxon>Gammaproteobacteria</taxon>
        <taxon>Pseudomonadales</taxon>
        <taxon>Pseudomonadaceae</taxon>
        <taxon>Aquipseudomonas</taxon>
    </lineage>
</organism>
<dbReference type="InterPro" id="IPR029063">
    <property type="entry name" value="SAM-dependent_MTases_sf"/>
</dbReference>
<comment type="caution">
    <text evidence="2">The sequence shown here is derived from an EMBL/GenBank/DDBJ whole genome shotgun (WGS) entry which is preliminary data.</text>
</comment>
<dbReference type="RefSeq" id="WP_187805455.1">
    <property type="nucleotide sequence ID" value="NZ_LZEU01000001.1"/>
</dbReference>
<sequence>MLDKEIALQLVQGKSWHHDFEIIPGVRTRGSYDPSSLWKELELPQDMSGISLADVGASNGFFSFEAHQRGARVVAFDFRHKDNSGFGLAQYINGLNGIEHHQTNVLDISHEQYGKFDVVLALGLLYHVSDPYLALANCAGLSNDRLFLESYCIDKLLPGNLASEPVMRFIPDHTRFPEHGQVNADRSNFWGFTSKCLKLMLEDVGFAVERISVRGERVFIDARRVVKNDAATRLPMAYKTVPATPRGAEPNDPQAWKIF</sequence>
<keyword evidence="3" id="KW-1185">Reference proteome</keyword>
<dbReference type="EMBL" id="LZEU01000001">
    <property type="protein sequence ID" value="MBC9250357.1"/>
    <property type="molecule type" value="Genomic_DNA"/>
</dbReference>
<gene>
    <name evidence="2" type="ORF">A9179_08750</name>
</gene>